<organism evidence="2 3">
    <name type="scientific">Pyxidicoccus fallax</name>
    <dbReference type="NCBI Taxonomy" id="394095"/>
    <lineage>
        <taxon>Bacteria</taxon>
        <taxon>Pseudomonadati</taxon>
        <taxon>Myxococcota</taxon>
        <taxon>Myxococcia</taxon>
        <taxon>Myxococcales</taxon>
        <taxon>Cystobacterineae</taxon>
        <taxon>Myxococcaceae</taxon>
        <taxon>Pyxidicoccus</taxon>
    </lineage>
</organism>
<dbReference type="Gene3D" id="2.130.10.30">
    <property type="entry name" value="Regulator of chromosome condensation 1/beta-lactamase-inhibitor protein II"/>
    <property type="match status" value="1"/>
</dbReference>
<accession>A0A848LWI8</accession>
<comment type="caution">
    <text evidence="2">The sequence shown here is derived from an EMBL/GenBank/DDBJ whole genome shotgun (WGS) entry which is preliminary data.</text>
</comment>
<dbReference type="InterPro" id="IPR009091">
    <property type="entry name" value="RCC1/BLIP-II"/>
</dbReference>
<name>A0A848LWI8_9BACT</name>
<evidence type="ECO:0000256" key="1">
    <source>
        <dbReference type="ARBA" id="ARBA00022737"/>
    </source>
</evidence>
<dbReference type="Pfam" id="PF00415">
    <property type="entry name" value="RCC1"/>
    <property type="match status" value="2"/>
</dbReference>
<keyword evidence="1" id="KW-0677">Repeat</keyword>
<dbReference type="PANTHER" id="PTHR22872">
    <property type="entry name" value="BTK-BINDING PROTEIN-RELATED"/>
    <property type="match status" value="1"/>
</dbReference>
<dbReference type="PROSITE" id="PS51257">
    <property type="entry name" value="PROKAR_LIPOPROTEIN"/>
    <property type="match status" value="1"/>
</dbReference>
<dbReference type="PRINTS" id="PR00633">
    <property type="entry name" value="RCCNDNSATION"/>
</dbReference>
<dbReference type="PROSITE" id="PS50012">
    <property type="entry name" value="RCC1_3"/>
    <property type="match status" value="2"/>
</dbReference>
<dbReference type="InterPro" id="IPR000408">
    <property type="entry name" value="Reg_chr_condens"/>
</dbReference>
<dbReference type="Proteomes" id="UP000518300">
    <property type="component" value="Unassembled WGS sequence"/>
</dbReference>
<dbReference type="SUPFAM" id="SSF50985">
    <property type="entry name" value="RCC1/BLIP-II"/>
    <property type="match status" value="1"/>
</dbReference>
<proteinExistence type="predicted"/>
<evidence type="ECO:0000313" key="2">
    <source>
        <dbReference type="EMBL" id="NMO22001.1"/>
    </source>
</evidence>
<feature type="non-terminal residue" evidence="2">
    <location>
        <position position="152"/>
    </location>
</feature>
<keyword evidence="3" id="KW-1185">Reference proteome</keyword>
<dbReference type="EMBL" id="JABBJJ010000373">
    <property type="protein sequence ID" value="NMO22001.1"/>
    <property type="molecule type" value="Genomic_DNA"/>
</dbReference>
<reference evidence="2 3" key="1">
    <citation type="submission" date="2020-04" db="EMBL/GenBank/DDBJ databases">
        <title>Draft genome of Pyxidicoccus fallax type strain.</title>
        <authorList>
            <person name="Whitworth D.E."/>
        </authorList>
    </citation>
    <scope>NUCLEOTIDE SEQUENCE [LARGE SCALE GENOMIC DNA]</scope>
    <source>
        <strain evidence="2 3">DSM 14698</strain>
    </source>
</reference>
<gene>
    <name evidence="2" type="ORF">HG543_45175</name>
</gene>
<protein>
    <submittedName>
        <fullName evidence="2">Chromosome condensation regulator RCC1</fullName>
    </submittedName>
</protein>
<dbReference type="PROSITE" id="PS00626">
    <property type="entry name" value="RCC1_2"/>
    <property type="match status" value="2"/>
</dbReference>
<sequence length="152" mass="15752">MNAGARALWGLLLGALLMAGCGREPGPEGADDARERLSRRVQRLVPQGAPRRLAAGAQHSLHVAADGTAWAWGGNGVGQLGLGDFSHQHLAPTRVPELTDVVGVAAGDRHSLALRADGTVWAWGGNANGQLGDGTWTDRASPARLEGLTEVV</sequence>
<dbReference type="AlphaFoldDB" id="A0A848LWI8"/>
<dbReference type="InterPro" id="IPR051625">
    <property type="entry name" value="Signaling_Regulatory_Domain"/>
</dbReference>
<evidence type="ECO:0000313" key="3">
    <source>
        <dbReference type="Proteomes" id="UP000518300"/>
    </source>
</evidence>